<sequence length="496" mass="54109">MKVKLPQVFLITAILLATGLFPSCSPQKQKLRELRLAIKHLLEDVKDLSHVRLASAVNEEVAFARIKLKNTLDHHTTVTMGPDGKLYACTVDGKIKRFAIKADGTLLDPEVIYSLQDASGKRVPRLAVGLAFDPKATATNLIAWVSHSSFVFSDGPDWDGKLTRLSGPQLEKVEDVLIHLPRSAKDHLTNSIAFGPDQALYFCQGSNTAMGAPDSTWDNRQEHVLSAAILRLDLKKLKSVKLPLDVQTTNGGNYDPLAANAPLTIYASGIRNAYDLVWHSNGELYVTTNGSGAGGNTPASVAGTRRPDGSIYAGPKIPAVTNVGEAQNDYLLRVEKGGYYGHPNPSRGEYVLNGGNPTANIDLAQFNQYPVGIQPDPNYRGFVYEFPMHNSPNGIIEYKSHAFKEQLKGKILVVRLMENRDIIVLDPSGKDHTINRETPGRAISGFADFLLPLDLTEDISTGNIYVSEYGGEGQITLLRPLSKEPAPILTSNKFSN</sequence>
<dbReference type="Proteomes" id="UP000253919">
    <property type="component" value="Unassembled WGS sequence"/>
</dbReference>
<reference evidence="1 2" key="1">
    <citation type="submission" date="2018-04" db="EMBL/GenBank/DDBJ databases">
        <title>Adhaeribacter sp. HMF7616 genome sequencing and assembly.</title>
        <authorList>
            <person name="Kang H."/>
            <person name="Kang J."/>
            <person name="Cha I."/>
            <person name="Kim H."/>
            <person name="Joh K."/>
        </authorList>
    </citation>
    <scope>NUCLEOTIDE SEQUENCE [LARGE SCALE GENOMIC DNA]</scope>
    <source>
        <strain evidence="1 2">HMF7616</strain>
    </source>
</reference>
<keyword evidence="2" id="KW-1185">Reference proteome</keyword>
<dbReference type="PANTHER" id="PTHR19328">
    <property type="entry name" value="HEDGEHOG-INTERACTING PROTEIN"/>
    <property type="match status" value="1"/>
</dbReference>
<evidence type="ECO:0000313" key="2">
    <source>
        <dbReference type="Proteomes" id="UP000253919"/>
    </source>
</evidence>
<dbReference type="EMBL" id="QASA01000001">
    <property type="protein sequence ID" value="RDC65790.1"/>
    <property type="molecule type" value="Genomic_DNA"/>
</dbReference>
<evidence type="ECO:0000313" key="1">
    <source>
        <dbReference type="EMBL" id="RDC65790.1"/>
    </source>
</evidence>
<dbReference type="OrthoDB" id="9770043at2"/>
<proteinExistence type="predicted"/>
<dbReference type="InterPro" id="IPR011042">
    <property type="entry name" value="6-blade_b-propeller_TolB-like"/>
</dbReference>
<protein>
    <submittedName>
        <fullName evidence="1">Uncharacterized protein</fullName>
    </submittedName>
</protein>
<name>A0A369QN44_9BACT</name>
<dbReference type="PANTHER" id="PTHR19328:SF75">
    <property type="entry name" value="ALDOSE SUGAR DEHYDROGENASE YLII"/>
    <property type="match status" value="1"/>
</dbReference>
<accession>A0A369QN44</accession>
<dbReference type="InterPro" id="IPR011041">
    <property type="entry name" value="Quinoprot_gluc/sorb_DH_b-prop"/>
</dbReference>
<gene>
    <name evidence="1" type="ORF">AHMF7616_04420</name>
</gene>
<dbReference type="RefSeq" id="WP_115374748.1">
    <property type="nucleotide sequence ID" value="NZ_QASA01000001.1"/>
</dbReference>
<dbReference type="Gene3D" id="2.120.10.30">
    <property type="entry name" value="TolB, C-terminal domain"/>
    <property type="match status" value="1"/>
</dbReference>
<comment type="caution">
    <text evidence="1">The sequence shown here is derived from an EMBL/GenBank/DDBJ whole genome shotgun (WGS) entry which is preliminary data.</text>
</comment>
<dbReference type="AlphaFoldDB" id="A0A369QN44"/>
<dbReference type="SUPFAM" id="SSF50952">
    <property type="entry name" value="Soluble quinoprotein glucose dehydrogenase"/>
    <property type="match status" value="1"/>
</dbReference>
<organism evidence="1 2">
    <name type="scientific">Adhaeribacter pallidiroseus</name>
    <dbReference type="NCBI Taxonomy" id="2072847"/>
    <lineage>
        <taxon>Bacteria</taxon>
        <taxon>Pseudomonadati</taxon>
        <taxon>Bacteroidota</taxon>
        <taxon>Cytophagia</taxon>
        <taxon>Cytophagales</taxon>
        <taxon>Hymenobacteraceae</taxon>
        <taxon>Adhaeribacter</taxon>
    </lineage>
</organism>